<dbReference type="Proteomes" id="UP000286268">
    <property type="component" value="Chromosome"/>
</dbReference>
<feature type="transmembrane region" description="Helical" evidence="1">
    <location>
        <begin position="64"/>
        <end position="81"/>
    </location>
</feature>
<dbReference type="EMBL" id="CP025746">
    <property type="protein sequence ID" value="QAA32576.1"/>
    <property type="molecule type" value="Genomic_DNA"/>
</dbReference>
<dbReference type="KEGG" id="cmah:C1I91_13545"/>
<gene>
    <name evidence="2" type="ORF">C1I91_13545</name>
</gene>
<evidence type="ECO:0000256" key="1">
    <source>
        <dbReference type="SAM" id="Phobius"/>
    </source>
</evidence>
<keyword evidence="1" id="KW-0812">Transmembrane</keyword>
<organism evidence="2 3">
    <name type="scientific">Clostridium manihotivorum</name>
    <dbReference type="NCBI Taxonomy" id="2320868"/>
    <lineage>
        <taxon>Bacteria</taxon>
        <taxon>Bacillati</taxon>
        <taxon>Bacillota</taxon>
        <taxon>Clostridia</taxon>
        <taxon>Eubacteriales</taxon>
        <taxon>Clostridiaceae</taxon>
        <taxon>Clostridium</taxon>
    </lineage>
</organism>
<dbReference type="AlphaFoldDB" id="A0A3R5QYJ9"/>
<name>A0A3R5QYJ9_9CLOT</name>
<protein>
    <submittedName>
        <fullName evidence="2">Uncharacterized protein</fullName>
    </submittedName>
</protein>
<reference evidence="2 3" key="1">
    <citation type="submission" date="2018-01" db="EMBL/GenBank/DDBJ databases">
        <title>Genome Sequencing and Assembly of Anaerobacter polyendosporus strain CT4.</title>
        <authorList>
            <person name="Tachaapaikoon C."/>
            <person name="Sutheeworapong S."/>
            <person name="Jenjaroenpun P."/>
            <person name="Wongsurawat T."/>
            <person name="Nookeaw I."/>
            <person name="Cheawchanlertfa P."/>
            <person name="Kosugi A."/>
            <person name="Cheevadhanarak S."/>
            <person name="Ratanakhanokchai K."/>
        </authorList>
    </citation>
    <scope>NUCLEOTIDE SEQUENCE [LARGE SCALE GENOMIC DNA]</scope>
    <source>
        <strain evidence="2 3">CT4</strain>
    </source>
</reference>
<keyword evidence="1" id="KW-0472">Membrane</keyword>
<feature type="transmembrane region" description="Helical" evidence="1">
    <location>
        <begin position="116"/>
        <end position="139"/>
    </location>
</feature>
<proteinExistence type="predicted"/>
<dbReference type="RefSeq" id="WP_128213364.1">
    <property type="nucleotide sequence ID" value="NZ_CP025746.1"/>
</dbReference>
<feature type="transmembrane region" description="Helical" evidence="1">
    <location>
        <begin position="87"/>
        <end position="104"/>
    </location>
</feature>
<evidence type="ECO:0000313" key="3">
    <source>
        <dbReference type="Proteomes" id="UP000286268"/>
    </source>
</evidence>
<evidence type="ECO:0000313" key="2">
    <source>
        <dbReference type="EMBL" id="QAA32576.1"/>
    </source>
</evidence>
<keyword evidence="3" id="KW-1185">Reference proteome</keyword>
<keyword evidence="1" id="KW-1133">Transmembrane helix</keyword>
<accession>A0A3R5QYJ9</accession>
<sequence>MYVKDDLLIYDNNQAFNDDFLGIGHIDSRGRVKTRQKSNPNIIDYSNMDKKLQRKVDKTISIKIPKWLTIPIGIVLYFYLFMEHTRFFGILNTLGAIFLIYYLVEKSIRFRRFNFFIKFISIALICIYTLFFGLGAIIAEPDKNSDAYKEYHKHSIETAYNK</sequence>